<evidence type="ECO:0000256" key="1">
    <source>
        <dbReference type="SAM" id="Coils"/>
    </source>
</evidence>
<dbReference type="RefSeq" id="WP_253754133.1">
    <property type="nucleotide sequence ID" value="NZ_JAMZDZ010000001.1"/>
</dbReference>
<evidence type="ECO:0000313" key="4">
    <source>
        <dbReference type="Proteomes" id="UP001595816"/>
    </source>
</evidence>
<protein>
    <submittedName>
        <fullName evidence="3">SbcC/MukB-like Walker B domain-containing protein</fullName>
    </submittedName>
</protein>
<dbReference type="EMBL" id="JBHSAY010000027">
    <property type="protein sequence ID" value="MFC4135833.1"/>
    <property type="molecule type" value="Genomic_DNA"/>
</dbReference>
<dbReference type="Gene3D" id="3.40.50.300">
    <property type="entry name" value="P-loop containing nucleotide triphosphate hydrolases"/>
    <property type="match status" value="1"/>
</dbReference>
<feature type="region of interest" description="Disordered" evidence="2">
    <location>
        <begin position="673"/>
        <end position="704"/>
    </location>
</feature>
<keyword evidence="4" id="KW-1185">Reference proteome</keyword>
<evidence type="ECO:0000256" key="2">
    <source>
        <dbReference type="SAM" id="MobiDB-lite"/>
    </source>
</evidence>
<accession>A0ABV8LZQ7</accession>
<feature type="coiled-coil region" evidence="1">
    <location>
        <begin position="451"/>
        <end position="478"/>
    </location>
</feature>
<feature type="coiled-coil region" evidence="1">
    <location>
        <begin position="310"/>
        <end position="344"/>
    </location>
</feature>
<comment type="caution">
    <text evidence="3">The sequence shown here is derived from an EMBL/GenBank/DDBJ whole genome shotgun (WGS) entry which is preliminary data.</text>
</comment>
<evidence type="ECO:0000313" key="3">
    <source>
        <dbReference type="EMBL" id="MFC4135833.1"/>
    </source>
</evidence>
<sequence>MTTNDLTDDLLNGLPIPTRGRWQPLRAGICGLFHYDAQVFVFYRGRLLLRGNNGNGKSMALEVLLPYVLVADIDPSQLSTFGNRTRSMFTWLLGHDQAQRHSTARGYVWVEFGRIGPLGQPEYFTVGAGFDALRAKETVNAWYFTTSARVGVHLQLGSPGTETLTREALQSQLLQLSGEGLVGDIRSPRNHRAECNRVLFGLPDTSYSALLKALRQLRRPKLSDKLSQKALAEILRDSLPRLDKGLVTSIASGYERLDRHQADIKNCHEMITGLRDLDNAYSRYARAFLWQRATAITTCDKAISRATAKAQASASEREKLAATIEQLRQQIDGLASQARAAAGRLSGLRESDAYIQGRDLQPLREQADTLDELARRSRDAADDAAGQAQSAAELAEQARQAAELAAQTADDRHRLTRQGAELFTLLSRIYQQLAAAITDTEPSARPTEQLRHTLREAVDDLRNTLKDARRLASDAASAARAAEKSAGELESARGELIQADQAAADAGERLRHVRDQFIQEARTWMANSDQLLAASHEWRETEPTRVASAMLQWCQVAHRTRTSQLTMLIDQFSTGPTIQARHAGALNHQIYLELLSTAHSHINDAHAAASAYSDARTTWLQRLSDWAASLAQLPTSATPMPTLHDYEPQQWGTWTEAALARRLEHIDEAERRLRKQQRDHAVLSEQRRAEHEHLTTEREKVAAQATLAPPAPRTRLDSRHNRPGAPLYLLVDFVDPTTDPARLAGLEAALIGSGLADAWLHPDGLLRATDGTALADTQLAPIGEPAKAPLTKALRVDLDATRAAGLSADTVTAVLASVGLGGSAHHSQANLAVGWDGSWIAGPLHGAYRQQTSGLIGAASRERARTAHLAELDEQIAHVAQQLADDKRIDDQLTAQLEDLTAAAQQSRAEAASLPATLELDRAFDRVQSADRNRAEAVRAAESRRIELHASLVLLDDHHRDDLAALALADPIPGEHPAVDLVDDLESSPDPSELDRYADSAAAMLANIAAANQRALDALRDALASADSQLATFPDSTTLRQHEHDAEQAKQVQNATQKVFAGASERSQQANTLKKHTHEVLTAALAQVDLTAWSTRLDELEPKVNSWVGIAEDWLTALSEHHGAAERHRTALDRSAATAAAAVSQASIAKTDHDNAAAVRQRYNVLAERIGGEYTSTIAEIAELEQQCNDIEAARTRAQSDLLTATGQLGSAKTRSDSDEAARVQLVNELPHLAAALQSAFDADLPRAAKWEIAPSDAPANDAALGAAATPDLDMEVSLAEAVRVLDLAGTDTRELVRDLNADLASEVFELRHKAEVSVGGRLTLIERYITDILVVEADRDGTIASLPATIHTLQNEVVHLEALLNREEAKLLEQFLTEDIRRQVTGHIEAARKQIKSMGDLMQHHKTSAGYCFTLAWEAAAGAEVDDQAVDLLNADFDVAPSAKERLRAFFADRIKAIRATKTGQTWQDLLEDMLDYRRWYQFQLQYAKGGTDFETLDNSAFDKLSGGEKSVALHLPLFAAAATHTVSATVRDTMEPVRPGCPRLILLDEVFAGVDEDMRGELFDLVTSLDMDLVATSEAETGMYAELDGIAIYHLIKSQGIPGVLAARSIWTGSEAISLLDNDLELAQ</sequence>
<gene>
    <name evidence="3" type="ORF">ACFOZ4_34930</name>
</gene>
<dbReference type="InterPro" id="IPR027417">
    <property type="entry name" value="P-loop_NTPase"/>
</dbReference>
<feature type="region of interest" description="Disordered" evidence="2">
    <location>
        <begin position="375"/>
        <end position="396"/>
    </location>
</feature>
<feature type="compositionally biased region" description="Basic and acidic residues" evidence="2">
    <location>
        <begin position="673"/>
        <end position="701"/>
    </location>
</feature>
<feature type="coiled-coil region" evidence="1">
    <location>
        <begin position="1174"/>
        <end position="1201"/>
    </location>
</feature>
<dbReference type="Proteomes" id="UP001595816">
    <property type="component" value="Unassembled WGS sequence"/>
</dbReference>
<reference evidence="4" key="1">
    <citation type="journal article" date="2019" name="Int. J. Syst. Evol. Microbiol.">
        <title>The Global Catalogue of Microorganisms (GCM) 10K type strain sequencing project: providing services to taxonomists for standard genome sequencing and annotation.</title>
        <authorList>
            <consortium name="The Broad Institute Genomics Platform"/>
            <consortium name="The Broad Institute Genome Sequencing Center for Infectious Disease"/>
            <person name="Wu L."/>
            <person name="Ma J."/>
        </authorList>
    </citation>
    <scope>NUCLEOTIDE SEQUENCE [LARGE SCALE GENOMIC DNA]</scope>
    <source>
        <strain evidence="4">CGMCC 4.7289</strain>
    </source>
</reference>
<proteinExistence type="predicted"/>
<organism evidence="3 4">
    <name type="scientific">Hamadaea flava</name>
    <dbReference type="NCBI Taxonomy" id="1742688"/>
    <lineage>
        <taxon>Bacteria</taxon>
        <taxon>Bacillati</taxon>
        <taxon>Actinomycetota</taxon>
        <taxon>Actinomycetes</taxon>
        <taxon>Micromonosporales</taxon>
        <taxon>Micromonosporaceae</taxon>
        <taxon>Hamadaea</taxon>
    </lineage>
</organism>
<feature type="compositionally biased region" description="Low complexity" evidence="2">
    <location>
        <begin position="383"/>
        <end position="396"/>
    </location>
</feature>
<keyword evidence="1" id="KW-0175">Coiled coil</keyword>
<dbReference type="Pfam" id="PF13558">
    <property type="entry name" value="SbcC_Walker_B"/>
    <property type="match status" value="1"/>
</dbReference>
<name>A0ABV8LZQ7_9ACTN</name>
<dbReference type="SUPFAM" id="SSF52540">
    <property type="entry name" value="P-loop containing nucleoside triphosphate hydrolases"/>
    <property type="match status" value="1"/>
</dbReference>